<dbReference type="Gene3D" id="2.60.120.430">
    <property type="entry name" value="Galactose-binding lectin"/>
    <property type="match status" value="1"/>
</dbReference>
<dbReference type="CDD" id="cd14066">
    <property type="entry name" value="STKc_IRAK"/>
    <property type="match status" value="1"/>
</dbReference>
<dbReference type="InterPro" id="IPR032675">
    <property type="entry name" value="LRR_dom_sf"/>
</dbReference>
<evidence type="ECO:0000256" key="14">
    <source>
        <dbReference type="SAM" id="SignalP"/>
    </source>
</evidence>
<evidence type="ECO:0000313" key="17">
    <source>
        <dbReference type="Proteomes" id="UP000734854"/>
    </source>
</evidence>
<dbReference type="SMART" id="SM00220">
    <property type="entry name" value="S_TKc"/>
    <property type="match status" value="1"/>
</dbReference>
<organism evidence="16 17">
    <name type="scientific">Zingiber officinale</name>
    <name type="common">Ginger</name>
    <name type="synonym">Amomum zingiber</name>
    <dbReference type="NCBI Taxonomy" id="94328"/>
    <lineage>
        <taxon>Eukaryota</taxon>
        <taxon>Viridiplantae</taxon>
        <taxon>Streptophyta</taxon>
        <taxon>Embryophyta</taxon>
        <taxon>Tracheophyta</taxon>
        <taxon>Spermatophyta</taxon>
        <taxon>Magnoliopsida</taxon>
        <taxon>Liliopsida</taxon>
        <taxon>Zingiberales</taxon>
        <taxon>Zingiberaceae</taxon>
        <taxon>Zingiber</taxon>
    </lineage>
</organism>
<dbReference type="Gene3D" id="3.30.200.20">
    <property type="entry name" value="Phosphorylase Kinase, domain 1"/>
    <property type="match status" value="1"/>
</dbReference>
<dbReference type="AlphaFoldDB" id="A0A8J5HJ44"/>
<dbReference type="Gene3D" id="1.10.510.10">
    <property type="entry name" value="Transferase(Phosphotransferase) domain 1"/>
    <property type="match status" value="1"/>
</dbReference>
<evidence type="ECO:0000256" key="4">
    <source>
        <dbReference type="ARBA" id="ARBA00022679"/>
    </source>
</evidence>
<dbReference type="PROSITE" id="PS00107">
    <property type="entry name" value="PROTEIN_KINASE_ATP"/>
    <property type="match status" value="1"/>
</dbReference>
<evidence type="ECO:0000259" key="15">
    <source>
        <dbReference type="PROSITE" id="PS50011"/>
    </source>
</evidence>
<keyword evidence="2" id="KW-0723">Serine/threonine-protein kinase</keyword>
<dbReference type="EMBL" id="JACMSC010000004">
    <property type="protein sequence ID" value="KAG6523149.1"/>
    <property type="molecule type" value="Genomic_DNA"/>
</dbReference>
<gene>
    <name evidence="16" type="ORF">ZIOFF_013002</name>
</gene>
<evidence type="ECO:0000256" key="11">
    <source>
        <dbReference type="ARBA" id="ARBA00023170"/>
    </source>
</evidence>
<name>A0A8J5HJ44_ZINOF</name>
<dbReference type="InterPro" id="IPR011009">
    <property type="entry name" value="Kinase-like_dom_sf"/>
</dbReference>
<dbReference type="InterPro" id="IPR001245">
    <property type="entry name" value="Ser-Thr/Tyr_kinase_cat_dom"/>
</dbReference>
<keyword evidence="5 13" id="KW-0812">Transmembrane</keyword>
<dbReference type="FunFam" id="1.10.510.10:FF:000146">
    <property type="entry name" value="LRR receptor-like serine/threonine-protein kinase IOS1"/>
    <property type="match status" value="1"/>
</dbReference>
<evidence type="ECO:0000256" key="12">
    <source>
        <dbReference type="PROSITE-ProRule" id="PRU10141"/>
    </source>
</evidence>
<sequence>MAALVLLFLFLFSLCRAQMPGFVSVDCGGNESYTDELGLEWTPDSLFVYGETARISSPNENRKQYMTARYFPADNRKYCYTFNVTVRTRYLVRTSFLYGNFDESNVYPKFDISIGASHWTTIVIYDANTIVAHEAVILATAPAISICVSNATTGEPFISTIELRQFNGSLYHTDFETQFFLSLSARINFGAETNESVRYPDDPYDRIWESDSLKRANYLVDVAAGTQRISTTVPIDVNSDERPPSKVMQTAVVGQNGGLNYRLNLNGFPGNGWAFCYFAEIEDLKPDEIRKFRLVLPGNKELTRLIVNVEENAQRKYRLYEPGSYNISLPFVLSFAFKKTNDSSKGPILNAFEIYKYMEINYGSLDALTMESFVSHYPKEVWAQEGGDPCLPAPWSWVQCNSDPQPQIVSIRLSGRNLTGNIPAELASLTGLVELWLDGNVLSGHIPDLGACLSLRNIHLENNKLTGDLSFLDGLPNLQELYVQNNMLSGTVPGHLLGKNIVFTYYGNPYLDGGCSSKKRTIIVIFCVIGFSVLLATVFTYLIASKKLKLFSREDDLPPPQPFQELSASFGGFGIETAHRYWLSEINDATENFAKKVGSGGYGTVYYGKLKNGKEIAVKVQTNDSCQGNRQFSSEVSLLSRIHHRNLVEFLGYCQQEGKSILVYEFMHNGTLREHLHGSLSQERPISWINRLEIAEDAAKGIEYLHTGCSLTIIHRDLKTSNILLDKQMRAKVSDFGLSKPAVDESHISSVVRGTLGYLDPEYYTSQQLTVKSDVYSFGVILLELISGREPISNTNFGDQFRSICQWCKLFVQARFHCENGNIEAIIDPSICNGYQDIQSMWKIADVAVRCVNREMRNRPFMSEVLKEIQEAITMEQAPANTQSVDFLGIDFVDTRINPRQDADSSLSFNLPQLR</sequence>
<keyword evidence="11" id="KW-0675">Receptor</keyword>
<reference evidence="16 17" key="1">
    <citation type="submission" date="2020-08" db="EMBL/GenBank/DDBJ databases">
        <title>Plant Genome Project.</title>
        <authorList>
            <person name="Zhang R.-G."/>
        </authorList>
    </citation>
    <scope>NUCLEOTIDE SEQUENCE [LARGE SCALE GENOMIC DNA]</scope>
    <source>
        <tissue evidence="16">Rhizome</tissue>
    </source>
</reference>
<dbReference type="Pfam" id="PF12819">
    <property type="entry name" value="Malectin_like"/>
    <property type="match status" value="1"/>
</dbReference>
<evidence type="ECO:0000256" key="2">
    <source>
        <dbReference type="ARBA" id="ARBA00022527"/>
    </source>
</evidence>
<feature type="signal peptide" evidence="14">
    <location>
        <begin position="1"/>
        <end position="17"/>
    </location>
</feature>
<keyword evidence="10 13" id="KW-0472">Membrane</keyword>
<dbReference type="GO" id="GO:0005524">
    <property type="term" value="F:ATP binding"/>
    <property type="evidence" value="ECO:0007669"/>
    <property type="project" value="UniProtKB-UniRule"/>
</dbReference>
<evidence type="ECO:0000256" key="13">
    <source>
        <dbReference type="SAM" id="Phobius"/>
    </source>
</evidence>
<dbReference type="InterPro" id="IPR008271">
    <property type="entry name" value="Ser/Thr_kinase_AS"/>
</dbReference>
<dbReference type="PANTHER" id="PTHR45631:SF19">
    <property type="entry name" value="PROTEIN KINASE DOMAIN-CONTAINING PROTEIN"/>
    <property type="match status" value="1"/>
</dbReference>
<dbReference type="GO" id="GO:0004674">
    <property type="term" value="F:protein serine/threonine kinase activity"/>
    <property type="evidence" value="ECO:0007669"/>
    <property type="project" value="UniProtKB-KW"/>
</dbReference>
<dbReference type="GO" id="GO:0005886">
    <property type="term" value="C:plasma membrane"/>
    <property type="evidence" value="ECO:0007669"/>
    <property type="project" value="UniProtKB-SubCell"/>
</dbReference>
<dbReference type="FunFam" id="3.30.200.20:FF:000394">
    <property type="entry name" value="Leucine-rich repeat receptor-like protein kinase"/>
    <property type="match status" value="1"/>
</dbReference>
<feature type="transmembrane region" description="Helical" evidence="13">
    <location>
        <begin position="522"/>
        <end position="544"/>
    </location>
</feature>
<feature type="binding site" evidence="12">
    <location>
        <position position="619"/>
    </location>
    <ligand>
        <name>ATP</name>
        <dbReference type="ChEBI" id="CHEBI:30616"/>
    </ligand>
</feature>
<evidence type="ECO:0000256" key="7">
    <source>
        <dbReference type="ARBA" id="ARBA00022777"/>
    </source>
</evidence>
<dbReference type="PROSITE" id="PS00108">
    <property type="entry name" value="PROTEIN_KINASE_ST"/>
    <property type="match status" value="1"/>
</dbReference>
<evidence type="ECO:0000256" key="5">
    <source>
        <dbReference type="ARBA" id="ARBA00022692"/>
    </source>
</evidence>
<comment type="caution">
    <text evidence="16">The sequence shown here is derived from an EMBL/GenBank/DDBJ whole genome shotgun (WGS) entry which is preliminary data.</text>
</comment>
<dbReference type="PANTHER" id="PTHR45631">
    <property type="entry name" value="OS07G0107800 PROTEIN-RELATED"/>
    <property type="match status" value="1"/>
</dbReference>
<dbReference type="InterPro" id="IPR017441">
    <property type="entry name" value="Protein_kinase_ATP_BS"/>
</dbReference>
<proteinExistence type="predicted"/>
<evidence type="ECO:0000256" key="3">
    <source>
        <dbReference type="ARBA" id="ARBA00022553"/>
    </source>
</evidence>
<accession>A0A8J5HJ44</accession>
<dbReference type="Pfam" id="PF07714">
    <property type="entry name" value="PK_Tyr_Ser-Thr"/>
    <property type="match status" value="1"/>
</dbReference>
<keyword evidence="8 12" id="KW-0067">ATP-binding</keyword>
<evidence type="ECO:0000256" key="9">
    <source>
        <dbReference type="ARBA" id="ARBA00022989"/>
    </source>
</evidence>
<evidence type="ECO:0000256" key="8">
    <source>
        <dbReference type="ARBA" id="ARBA00022840"/>
    </source>
</evidence>
<feature type="chain" id="PRO_5035188946" description="Protein kinase domain-containing protein" evidence="14">
    <location>
        <begin position="18"/>
        <end position="915"/>
    </location>
</feature>
<protein>
    <recommendedName>
        <fullName evidence="15">Protein kinase domain-containing protein</fullName>
    </recommendedName>
</protein>
<keyword evidence="3" id="KW-0597">Phosphoprotein</keyword>
<feature type="domain" description="Protein kinase" evidence="15">
    <location>
        <begin position="591"/>
        <end position="873"/>
    </location>
</feature>
<dbReference type="PROSITE" id="PS50011">
    <property type="entry name" value="PROTEIN_KINASE_DOM"/>
    <property type="match status" value="1"/>
</dbReference>
<evidence type="ECO:0000313" key="16">
    <source>
        <dbReference type="EMBL" id="KAG6523149.1"/>
    </source>
</evidence>
<keyword evidence="7" id="KW-0418">Kinase</keyword>
<dbReference type="Proteomes" id="UP000734854">
    <property type="component" value="Unassembled WGS sequence"/>
</dbReference>
<evidence type="ECO:0000256" key="6">
    <source>
        <dbReference type="ARBA" id="ARBA00022741"/>
    </source>
</evidence>
<dbReference type="Gene3D" id="3.80.10.10">
    <property type="entry name" value="Ribonuclease Inhibitor"/>
    <property type="match status" value="1"/>
</dbReference>
<keyword evidence="4" id="KW-0808">Transferase</keyword>
<comment type="subcellular location">
    <subcellularLocation>
        <location evidence="1">Cell membrane</location>
        <topology evidence="1">Single-pass membrane protein</topology>
    </subcellularLocation>
</comment>
<dbReference type="SUPFAM" id="SSF56112">
    <property type="entry name" value="Protein kinase-like (PK-like)"/>
    <property type="match status" value="1"/>
</dbReference>
<keyword evidence="17" id="KW-1185">Reference proteome</keyword>
<evidence type="ECO:0000256" key="1">
    <source>
        <dbReference type="ARBA" id="ARBA00004162"/>
    </source>
</evidence>
<dbReference type="SUPFAM" id="SSF52058">
    <property type="entry name" value="L domain-like"/>
    <property type="match status" value="1"/>
</dbReference>
<keyword evidence="14" id="KW-0732">Signal</keyword>
<evidence type="ECO:0000256" key="10">
    <source>
        <dbReference type="ARBA" id="ARBA00023136"/>
    </source>
</evidence>
<dbReference type="InterPro" id="IPR024788">
    <property type="entry name" value="Malectin-like_Carb-bd_dom"/>
</dbReference>
<dbReference type="InterPro" id="IPR000719">
    <property type="entry name" value="Prot_kinase_dom"/>
</dbReference>
<keyword evidence="6 12" id="KW-0547">Nucleotide-binding</keyword>
<keyword evidence="9 13" id="KW-1133">Transmembrane helix</keyword>